<dbReference type="EMBL" id="PFBH01000006">
    <property type="protein sequence ID" value="PIR85328.1"/>
    <property type="molecule type" value="Genomic_DNA"/>
</dbReference>
<accession>A0A2H0UFY9</accession>
<proteinExistence type="predicted"/>
<dbReference type="InterPro" id="IPR001387">
    <property type="entry name" value="Cro/C1-type_HTH"/>
</dbReference>
<reference evidence="4" key="1">
    <citation type="submission" date="2017-09" db="EMBL/GenBank/DDBJ databases">
        <title>Depth-based differentiation of microbial function through sediment-hosted aquifers and enrichment of novel symbionts in the deep terrestrial subsurface.</title>
        <authorList>
            <person name="Probst A.J."/>
            <person name="Ladd B."/>
            <person name="Jarett J.K."/>
            <person name="Geller-Mcgrath D.E."/>
            <person name="Sieber C.M.K."/>
            <person name="Emerson J.B."/>
            <person name="Anantharaman K."/>
            <person name="Thomas B.C."/>
            <person name="Malmstrom R."/>
            <person name="Stieglmeier M."/>
            <person name="Klingl A."/>
            <person name="Woyke T."/>
            <person name="Ryan C.M."/>
            <person name="Banfield J.F."/>
        </authorList>
    </citation>
    <scope>NUCLEOTIDE SEQUENCE [LARGE SCALE GENOMIC DNA]</scope>
</reference>
<dbReference type="Proteomes" id="UP000229315">
    <property type="component" value="Unassembled WGS sequence"/>
</dbReference>
<evidence type="ECO:0000256" key="1">
    <source>
        <dbReference type="ARBA" id="ARBA00023125"/>
    </source>
</evidence>
<evidence type="ECO:0000259" key="2">
    <source>
        <dbReference type="PROSITE" id="PS50943"/>
    </source>
</evidence>
<organism evidence="3 4">
    <name type="scientific">Candidatus Kaiserbacteria bacterium CG10_big_fil_rev_8_21_14_0_10_45_20</name>
    <dbReference type="NCBI Taxonomy" id="1974607"/>
    <lineage>
        <taxon>Bacteria</taxon>
        <taxon>Candidatus Kaiseribacteriota</taxon>
    </lineage>
</organism>
<dbReference type="GO" id="GO:0003677">
    <property type="term" value="F:DNA binding"/>
    <property type="evidence" value="ECO:0007669"/>
    <property type="project" value="UniProtKB-KW"/>
</dbReference>
<dbReference type="PANTHER" id="PTHR46558">
    <property type="entry name" value="TRACRIPTIONAL REGULATORY PROTEIN-RELATED-RELATED"/>
    <property type="match status" value="1"/>
</dbReference>
<keyword evidence="1" id="KW-0238">DNA-binding</keyword>
<evidence type="ECO:0000313" key="4">
    <source>
        <dbReference type="Proteomes" id="UP000229315"/>
    </source>
</evidence>
<gene>
    <name evidence="3" type="ORF">COU15_01170</name>
</gene>
<dbReference type="SUPFAM" id="SSF47413">
    <property type="entry name" value="lambda repressor-like DNA-binding domains"/>
    <property type="match status" value="1"/>
</dbReference>
<dbReference type="InterPro" id="IPR010982">
    <property type="entry name" value="Lambda_DNA-bd_dom_sf"/>
</dbReference>
<dbReference type="PROSITE" id="PS50943">
    <property type="entry name" value="HTH_CROC1"/>
    <property type="match status" value="1"/>
</dbReference>
<dbReference type="CDD" id="cd00093">
    <property type="entry name" value="HTH_XRE"/>
    <property type="match status" value="1"/>
</dbReference>
<name>A0A2H0UFY9_9BACT</name>
<dbReference type="PANTHER" id="PTHR46558:SF4">
    <property type="entry name" value="DNA-BIDING PHAGE PROTEIN"/>
    <property type="match status" value="1"/>
</dbReference>
<evidence type="ECO:0000313" key="3">
    <source>
        <dbReference type="EMBL" id="PIR85328.1"/>
    </source>
</evidence>
<comment type="caution">
    <text evidence="3">The sequence shown here is derived from an EMBL/GenBank/DDBJ whole genome shotgun (WGS) entry which is preliminary data.</text>
</comment>
<dbReference type="Gene3D" id="1.10.260.40">
    <property type="entry name" value="lambda repressor-like DNA-binding domains"/>
    <property type="match status" value="1"/>
</dbReference>
<dbReference type="Pfam" id="PF01381">
    <property type="entry name" value="HTH_3"/>
    <property type="match status" value="1"/>
</dbReference>
<feature type="domain" description="HTH cro/C1-type" evidence="2">
    <location>
        <begin position="9"/>
        <end position="63"/>
    </location>
</feature>
<dbReference type="AlphaFoldDB" id="A0A2H0UFY9"/>
<protein>
    <submittedName>
        <fullName evidence="3">Transcriptional regulator</fullName>
    </submittedName>
</protein>
<dbReference type="SMART" id="SM00530">
    <property type="entry name" value="HTH_XRE"/>
    <property type="match status" value="1"/>
</dbReference>
<sequence>MKEVIKNSVHTLRIENGMTQEAFAKQIGVTRQTVISIEKGNYTPSVLLALKIASLFKLPVEDIFSISYEK</sequence>